<dbReference type="SUPFAM" id="SSF51182">
    <property type="entry name" value="RmlC-like cupins"/>
    <property type="match status" value="1"/>
</dbReference>
<accession>A0AAD6MW63</accession>
<feature type="region of interest" description="Disordered" evidence="1">
    <location>
        <begin position="1"/>
        <end position="28"/>
    </location>
</feature>
<evidence type="ECO:0000256" key="1">
    <source>
        <dbReference type="SAM" id="MobiDB-lite"/>
    </source>
</evidence>
<dbReference type="Proteomes" id="UP001215712">
    <property type="component" value="Unassembled WGS sequence"/>
</dbReference>
<evidence type="ECO:0000313" key="3">
    <source>
        <dbReference type="EMBL" id="KAJ5727213.1"/>
    </source>
</evidence>
<comment type="caution">
    <text evidence="3">The sequence shown here is derived from an EMBL/GenBank/DDBJ whole genome shotgun (WGS) entry which is preliminary data.</text>
</comment>
<reference evidence="3" key="2">
    <citation type="submission" date="2023-01" db="EMBL/GenBank/DDBJ databases">
        <authorList>
            <person name="Petersen C."/>
        </authorList>
    </citation>
    <scope>NUCLEOTIDE SEQUENCE</scope>
    <source>
        <strain evidence="3">IBT 17514</strain>
    </source>
</reference>
<dbReference type="AlphaFoldDB" id="A0AAD6MW63"/>
<feature type="compositionally biased region" description="Polar residues" evidence="1">
    <location>
        <begin position="19"/>
        <end position="28"/>
    </location>
</feature>
<dbReference type="Pfam" id="PF12973">
    <property type="entry name" value="Cupin_7"/>
    <property type="match status" value="1"/>
</dbReference>
<organism evidence="3 4">
    <name type="scientific">Penicillium malachiteum</name>
    <dbReference type="NCBI Taxonomy" id="1324776"/>
    <lineage>
        <taxon>Eukaryota</taxon>
        <taxon>Fungi</taxon>
        <taxon>Dikarya</taxon>
        <taxon>Ascomycota</taxon>
        <taxon>Pezizomycotina</taxon>
        <taxon>Eurotiomycetes</taxon>
        <taxon>Eurotiomycetidae</taxon>
        <taxon>Eurotiales</taxon>
        <taxon>Aspergillaceae</taxon>
        <taxon>Penicillium</taxon>
    </lineage>
</organism>
<proteinExistence type="predicted"/>
<keyword evidence="4" id="KW-1185">Reference proteome</keyword>
<dbReference type="InterPro" id="IPR014710">
    <property type="entry name" value="RmlC-like_jellyroll"/>
</dbReference>
<evidence type="ECO:0000259" key="2">
    <source>
        <dbReference type="Pfam" id="PF12973"/>
    </source>
</evidence>
<name>A0AAD6MW63_9EURO</name>
<protein>
    <recommendedName>
        <fullName evidence="2">ChrR-like cupin domain-containing protein</fullName>
    </recommendedName>
</protein>
<feature type="domain" description="ChrR-like cupin" evidence="2">
    <location>
        <begin position="24"/>
        <end position="120"/>
    </location>
</feature>
<gene>
    <name evidence="3" type="ORF">N7493_005033</name>
</gene>
<dbReference type="Gene3D" id="2.60.120.10">
    <property type="entry name" value="Jelly Rolls"/>
    <property type="match status" value="1"/>
</dbReference>
<reference evidence="3" key="1">
    <citation type="journal article" date="2023" name="IMA Fungus">
        <title>Comparative genomic study of the Penicillium genus elucidates a diverse pangenome and 15 lateral gene transfer events.</title>
        <authorList>
            <person name="Petersen C."/>
            <person name="Sorensen T."/>
            <person name="Nielsen M.R."/>
            <person name="Sondergaard T.E."/>
            <person name="Sorensen J.L."/>
            <person name="Fitzpatrick D.A."/>
            <person name="Frisvad J.C."/>
            <person name="Nielsen K.L."/>
        </authorList>
    </citation>
    <scope>NUCLEOTIDE SEQUENCE</scope>
    <source>
        <strain evidence="3">IBT 17514</strain>
    </source>
</reference>
<dbReference type="EMBL" id="JAQJAN010000006">
    <property type="protein sequence ID" value="KAJ5727213.1"/>
    <property type="molecule type" value="Genomic_DNA"/>
</dbReference>
<sequence>MSFIQKEFTTPPPLPTGRGDTSQDNSPWTLLSPGIWELHLNGSNEHKSVLQWWEPNTETSSQRISHSFIEEVCFLKGGLEDLYLSESWGVGAYAFRLPGMLHGPYKASKDGCLMFVKVLPAVDNKLGMT</sequence>
<dbReference type="InterPro" id="IPR011051">
    <property type="entry name" value="RmlC_Cupin_sf"/>
</dbReference>
<evidence type="ECO:0000313" key="4">
    <source>
        <dbReference type="Proteomes" id="UP001215712"/>
    </source>
</evidence>
<dbReference type="InterPro" id="IPR025979">
    <property type="entry name" value="ChrR-like_cupin_dom"/>
</dbReference>